<gene>
    <name evidence="1" type="ORF">FIV34_05505</name>
</gene>
<dbReference type="KEGG" id="lpy:FIV34_05505"/>
<protein>
    <recommendedName>
        <fullName evidence="3">DUF4136 domain-containing protein</fullName>
    </recommendedName>
</protein>
<dbReference type="RefSeq" id="WP_139980450.1">
    <property type="nucleotide sequence ID" value="NZ_CP041046.1"/>
</dbReference>
<dbReference type="PROSITE" id="PS51257">
    <property type="entry name" value="PROKAR_LIPOPROTEIN"/>
    <property type="match status" value="1"/>
</dbReference>
<evidence type="ECO:0000313" key="1">
    <source>
        <dbReference type="EMBL" id="QDE38696.1"/>
    </source>
</evidence>
<name>A0A4Y5Z1G2_9GAMM</name>
<dbReference type="AlphaFoldDB" id="A0A4Y5Z1G2"/>
<dbReference type="Gene3D" id="3.30.160.670">
    <property type="match status" value="1"/>
</dbReference>
<dbReference type="Proteomes" id="UP000316093">
    <property type="component" value="Chromosome"/>
</dbReference>
<reference evidence="1 2" key="1">
    <citation type="submission" date="2019-06" db="EMBL/GenBank/DDBJ databases">
        <title>A complete genome sequence for Luteibacter pinisoli MAH-14.</title>
        <authorList>
            <person name="Baltrus D.A."/>
        </authorList>
    </citation>
    <scope>NUCLEOTIDE SEQUENCE [LARGE SCALE GENOMIC DNA]</scope>
    <source>
        <strain evidence="1 2">MAH-14</strain>
    </source>
</reference>
<sequence length="193" mass="20284">MKLRPTVIALVALAGCSTVSITSEWKDPAWRGPPASSVLVVGVARSDTTRRLFEDTFVGQLKAAGIRAAASYDSIPPGEGGSAKLGDLVKSTGSQAVLVTRVQRVEDRINVSPGPGGPYGGGFYGWYGGAWASTPEVTQTTLVTLETSVWDARADKLVWTVNTRGVATTDIPKATETLANTLIPKLKADGVLR</sequence>
<dbReference type="EMBL" id="CP041046">
    <property type="protein sequence ID" value="QDE38696.1"/>
    <property type="molecule type" value="Genomic_DNA"/>
</dbReference>
<keyword evidence="2" id="KW-1185">Reference proteome</keyword>
<evidence type="ECO:0000313" key="2">
    <source>
        <dbReference type="Proteomes" id="UP000316093"/>
    </source>
</evidence>
<proteinExistence type="predicted"/>
<evidence type="ECO:0008006" key="3">
    <source>
        <dbReference type="Google" id="ProtNLM"/>
    </source>
</evidence>
<dbReference type="OrthoDB" id="7059249at2"/>
<organism evidence="1 2">
    <name type="scientific">Luteibacter pinisoli</name>
    <dbReference type="NCBI Taxonomy" id="2589080"/>
    <lineage>
        <taxon>Bacteria</taxon>
        <taxon>Pseudomonadati</taxon>
        <taxon>Pseudomonadota</taxon>
        <taxon>Gammaproteobacteria</taxon>
        <taxon>Lysobacterales</taxon>
        <taxon>Rhodanobacteraceae</taxon>
        <taxon>Luteibacter</taxon>
    </lineage>
</organism>
<accession>A0A4Y5Z1G2</accession>